<accession>A0A921QQQ4</accession>
<dbReference type="Gene3D" id="3.90.1300.10">
    <property type="entry name" value="Amidase signature (AS) domain"/>
    <property type="match status" value="1"/>
</dbReference>
<comment type="caution">
    <text evidence="3">The sequence shown here is derived from an EMBL/GenBank/DDBJ whole genome shotgun (WGS) entry which is preliminary data.</text>
</comment>
<dbReference type="PANTHER" id="PTHR42678:SF34">
    <property type="entry name" value="OS04G0183300 PROTEIN"/>
    <property type="match status" value="1"/>
</dbReference>
<reference evidence="3" key="1">
    <citation type="journal article" date="2019" name="BMC Genomics">
        <title>A new reference genome for Sorghum bicolor reveals high levels of sequence similarity between sweet and grain genotypes: implications for the genetics of sugar metabolism.</title>
        <authorList>
            <person name="Cooper E.A."/>
            <person name="Brenton Z.W."/>
            <person name="Flinn B.S."/>
            <person name="Jenkins J."/>
            <person name="Shu S."/>
            <person name="Flowers D."/>
            <person name="Luo F."/>
            <person name="Wang Y."/>
            <person name="Xia P."/>
            <person name="Barry K."/>
            <person name="Daum C."/>
            <person name="Lipzen A."/>
            <person name="Yoshinaga Y."/>
            <person name="Schmutz J."/>
            <person name="Saski C."/>
            <person name="Vermerris W."/>
            <person name="Kresovich S."/>
        </authorList>
    </citation>
    <scope>NUCLEOTIDE SEQUENCE</scope>
</reference>
<feature type="chain" id="PRO_5037735389" description="Amidase domain-containing protein" evidence="1">
    <location>
        <begin position="19"/>
        <end position="513"/>
    </location>
</feature>
<dbReference type="OrthoDB" id="566138at2759"/>
<evidence type="ECO:0000313" key="3">
    <source>
        <dbReference type="EMBL" id="KAG0525135.1"/>
    </source>
</evidence>
<evidence type="ECO:0000259" key="2">
    <source>
        <dbReference type="Pfam" id="PF01425"/>
    </source>
</evidence>
<evidence type="ECO:0000313" key="4">
    <source>
        <dbReference type="Proteomes" id="UP000807115"/>
    </source>
</evidence>
<dbReference type="EMBL" id="CM027685">
    <property type="protein sequence ID" value="KAG0525135.1"/>
    <property type="molecule type" value="Genomic_DNA"/>
</dbReference>
<dbReference type="Proteomes" id="UP000807115">
    <property type="component" value="Chromosome 6"/>
</dbReference>
<dbReference type="PANTHER" id="PTHR42678">
    <property type="entry name" value="AMIDASE"/>
    <property type="match status" value="1"/>
</dbReference>
<feature type="domain" description="Amidase" evidence="2">
    <location>
        <begin position="49"/>
        <end position="455"/>
    </location>
</feature>
<dbReference type="InterPro" id="IPR023631">
    <property type="entry name" value="Amidase_dom"/>
</dbReference>
<name>A0A921QQQ4_SORBI</name>
<keyword evidence="1" id="KW-0732">Signal</keyword>
<gene>
    <name evidence="3" type="ORF">BDA96_06G029500</name>
</gene>
<sequence length="513" mass="53831">MAWLRLLLLAAVLALTAGAGTSRSFEFEEATLDAIHQGFKNGSLTSTALVQHYLSQISRLNPLLHAVIEVNPDALRQAAQADAERRRSSSGDAKIAGGLHGVPVLLKDNIATRDGLNTTAGSLALLGSVVRRDAGVVARLRRAGAVVLGKANMDEWANFRSAIGTGGWSPRGGQGKNPYVLSSPPCGSSTGPAIAAAANMAAVTLGTETDGSILCPSSLNSVVGIKPTVGLTSRAGVIPISPRQDTVGPICRTVADAVHVLDAIVGYDELDAVATRAASKYIPDGGYTQFLKVDGLEGKRIGVPNVFFDFPDGSVRQKVYHQHLDTLRRNGAVVIESLSIANLDVILNATVSGELVALAAEFKIVLNAYLSSDLSRSPVASLAEIIAFNNAHPDEEMLKQFGQLIFLVSQNTSGIGSVEKAAIQQLDELTANGVEKTMRQHKLDAIVAPDSSLATVLAIGGLPGIAVPAGYDEQGAPFGITFGGLKGYEPRLIEIAYAFEQATKARKPPMFKN</sequence>
<feature type="signal peptide" evidence="1">
    <location>
        <begin position="1"/>
        <end position="18"/>
    </location>
</feature>
<dbReference type="InterPro" id="IPR036928">
    <property type="entry name" value="AS_sf"/>
</dbReference>
<dbReference type="Gramene" id="EES11861">
    <property type="protein sequence ID" value="EES11861"/>
    <property type="gene ID" value="SORBI_3006G027900"/>
</dbReference>
<organism evidence="3 4">
    <name type="scientific">Sorghum bicolor</name>
    <name type="common">Sorghum</name>
    <name type="synonym">Sorghum vulgare</name>
    <dbReference type="NCBI Taxonomy" id="4558"/>
    <lineage>
        <taxon>Eukaryota</taxon>
        <taxon>Viridiplantae</taxon>
        <taxon>Streptophyta</taxon>
        <taxon>Embryophyta</taxon>
        <taxon>Tracheophyta</taxon>
        <taxon>Spermatophyta</taxon>
        <taxon>Magnoliopsida</taxon>
        <taxon>Liliopsida</taxon>
        <taxon>Poales</taxon>
        <taxon>Poaceae</taxon>
        <taxon>PACMAD clade</taxon>
        <taxon>Panicoideae</taxon>
        <taxon>Andropogonodae</taxon>
        <taxon>Andropogoneae</taxon>
        <taxon>Sorghinae</taxon>
        <taxon>Sorghum</taxon>
    </lineage>
</organism>
<dbReference type="OMA" id="SEWAYIR"/>
<protein>
    <recommendedName>
        <fullName evidence="2">Amidase domain-containing protein</fullName>
    </recommendedName>
</protein>
<dbReference type="AlphaFoldDB" id="A0A921QQQ4"/>
<reference evidence="3" key="2">
    <citation type="submission" date="2020-10" db="EMBL/GenBank/DDBJ databases">
        <authorList>
            <person name="Cooper E.A."/>
            <person name="Brenton Z.W."/>
            <person name="Flinn B.S."/>
            <person name="Jenkins J."/>
            <person name="Shu S."/>
            <person name="Flowers D."/>
            <person name="Luo F."/>
            <person name="Wang Y."/>
            <person name="Xia P."/>
            <person name="Barry K."/>
            <person name="Daum C."/>
            <person name="Lipzen A."/>
            <person name="Yoshinaga Y."/>
            <person name="Schmutz J."/>
            <person name="Saski C."/>
            <person name="Vermerris W."/>
            <person name="Kresovich S."/>
        </authorList>
    </citation>
    <scope>NUCLEOTIDE SEQUENCE</scope>
</reference>
<proteinExistence type="predicted"/>
<dbReference type="KEGG" id="sbi:8083454"/>
<dbReference type="Pfam" id="PF01425">
    <property type="entry name" value="Amidase"/>
    <property type="match status" value="1"/>
</dbReference>
<dbReference type="SUPFAM" id="SSF75304">
    <property type="entry name" value="Amidase signature (AS) enzymes"/>
    <property type="match status" value="1"/>
</dbReference>
<evidence type="ECO:0000256" key="1">
    <source>
        <dbReference type="SAM" id="SignalP"/>
    </source>
</evidence>